<evidence type="ECO:0000313" key="2">
    <source>
        <dbReference type="EMBL" id="CAG8660085.1"/>
    </source>
</evidence>
<feature type="chain" id="PRO_5040427160" evidence="1">
    <location>
        <begin position="20"/>
        <end position="181"/>
    </location>
</feature>
<protein>
    <submittedName>
        <fullName evidence="2">1102_t:CDS:1</fullName>
    </submittedName>
</protein>
<dbReference type="AlphaFoldDB" id="A0A9N9E105"/>
<name>A0A9N9E105_9GLOM</name>
<keyword evidence="3" id="KW-1185">Reference proteome</keyword>
<evidence type="ECO:0000256" key="1">
    <source>
        <dbReference type="SAM" id="SignalP"/>
    </source>
</evidence>
<reference evidence="2" key="1">
    <citation type="submission" date="2021-06" db="EMBL/GenBank/DDBJ databases">
        <authorList>
            <person name="Kallberg Y."/>
            <person name="Tangrot J."/>
            <person name="Rosling A."/>
        </authorList>
    </citation>
    <scope>NUCLEOTIDE SEQUENCE</scope>
    <source>
        <strain evidence="2">CL551</strain>
    </source>
</reference>
<dbReference type="EMBL" id="CAJVPV010011336">
    <property type="protein sequence ID" value="CAG8660085.1"/>
    <property type="molecule type" value="Genomic_DNA"/>
</dbReference>
<sequence>MRTITLKCIIFMTLIFCGAKLIESAAPKIIRHYGDNVVVCDQKVGIYWEQVLGGYKFTIINPNCHKGQCGRLSCYNVHVNFYVYQPTGNKNENKQWGILYDFHIFRYKNGNRECLYIWESKFKKDFDSCGNIVDTISQSYQFLKTFSRIASLLVEDTVEGAEISGAVADVIEVAMVAVIVV</sequence>
<gene>
    <name evidence="2" type="ORF">AMORRO_LOCUS10367</name>
</gene>
<proteinExistence type="predicted"/>
<keyword evidence="1" id="KW-0732">Signal</keyword>
<comment type="caution">
    <text evidence="2">The sequence shown here is derived from an EMBL/GenBank/DDBJ whole genome shotgun (WGS) entry which is preliminary data.</text>
</comment>
<organism evidence="2 3">
    <name type="scientific">Acaulospora morrowiae</name>
    <dbReference type="NCBI Taxonomy" id="94023"/>
    <lineage>
        <taxon>Eukaryota</taxon>
        <taxon>Fungi</taxon>
        <taxon>Fungi incertae sedis</taxon>
        <taxon>Mucoromycota</taxon>
        <taxon>Glomeromycotina</taxon>
        <taxon>Glomeromycetes</taxon>
        <taxon>Diversisporales</taxon>
        <taxon>Acaulosporaceae</taxon>
        <taxon>Acaulospora</taxon>
    </lineage>
</organism>
<dbReference type="Proteomes" id="UP000789342">
    <property type="component" value="Unassembled WGS sequence"/>
</dbReference>
<accession>A0A9N9E105</accession>
<evidence type="ECO:0000313" key="3">
    <source>
        <dbReference type="Proteomes" id="UP000789342"/>
    </source>
</evidence>
<feature type="signal peptide" evidence="1">
    <location>
        <begin position="1"/>
        <end position="19"/>
    </location>
</feature>